<organism evidence="2 3">
    <name type="scientific">Iphiclides podalirius</name>
    <name type="common">scarce swallowtail</name>
    <dbReference type="NCBI Taxonomy" id="110791"/>
    <lineage>
        <taxon>Eukaryota</taxon>
        <taxon>Metazoa</taxon>
        <taxon>Ecdysozoa</taxon>
        <taxon>Arthropoda</taxon>
        <taxon>Hexapoda</taxon>
        <taxon>Insecta</taxon>
        <taxon>Pterygota</taxon>
        <taxon>Neoptera</taxon>
        <taxon>Endopterygota</taxon>
        <taxon>Lepidoptera</taxon>
        <taxon>Glossata</taxon>
        <taxon>Ditrysia</taxon>
        <taxon>Papilionoidea</taxon>
        <taxon>Papilionidae</taxon>
        <taxon>Papilioninae</taxon>
        <taxon>Iphiclides</taxon>
    </lineage>
</organism>
<protein>
    <submittedName>
        <fullName evidence="2">Uncharacterized protein</fullName>
    </submittedName>
</protein>
<proteinExistence type="predicted"/>
<feature type="compositionally biased region" description="Low complexity" evidence="1">
    <location>
        <begin position="115"/>
        <end position="128"/>
    </location>
</feature>
<keyword evidence="3" id="KW-1185">Reference proteome</keyword>
<gene>
    <name evidence="2" type="ORF">IPOD504_LOCUS8401</name>
</gene>
<feature type="compositionally biased region" description="Basic and acidic residues" evidence="1">
    <location>
        <begin position="348"/>
        <end position="359"/>
    </location>
</feature>
<evidence type="ECO:0000313" key="2">
    <source>
        <dbReference type="EMBL" id="CAH2053917.1"/>
    </source>
</evidence>
<feature type="compositionally biased region" description="Polar residues" evidence="1">
    <location>
        <begin position="139"/>
        <end position="161"/>
    </location>
</feature>
<feature type="region of interest" description="Disordered" evidence="1">
    <location>
        <begin position="1"/>
        <end position="22"/>
    </location>
</feature>
<feature type="compositionally biased region" description="Polar residues" evidence="1">
    <location>
        <begin position="237"/>
        <end position="258"/>
    </location>
</feature>
<dbReference type="Proteomes" id="UP000837857">
    <property type="component" value="Chromosome 21"/>
</dbReference>
<feature type="compositionally biased region" description="Low complexity" evidence="1">
    <location>
        <begin position="265"/>
        <end position="294"/>
    </location>
</feature>
<feature type="compositionally biased region" description="Basic and acidic residues" evidence="1">
    <location>
        <begin position="182"/>
        <end position="194"/>
    </location>
</feature>
<accession>A0ABN8IBF9</accession>
<feature type="region of interest" description="Disordered" evidence="1">
    <location>
        <begin position="182"/>
        <end position="310"/>
    </location>
</feature>
<feature type="non-terminal residue" evidence="2">
    <location>
        <position position="1"/>
    </location>
</feature>
<feature type="compositionally biased region" description="Polar residues" evidence="1">
    <location>
        <begin position="212"/>
        <end position="228"/>
    </location>
</feature>
<dbReference type="EMBL" id="OW152833">
    <property type="protein sequence ID" value="CAH2053917.1"/>
    <property type="molecule type" value="Genomic_DNA"/>
</dbReference>
<feature type="region of interest" description="Disordered" evidence="1">
    <location>
        <begin position="106"/>
        <end position="170"/>
    </location>
</feature>
<name>A0ABN8IBF9_9NEOP</name>
<feature type="region of interest" description="Disordered" evidence="1">
    <location>
        <begin position="340"/>
        <end position="359"/>
    </location>
</feature>
<feature type="region of interest" description="Disordered" evidence="1">
    <location>
        <begin position="469"/>
        <end position="493"/>
    </location>
</feature>
<evidence type="ECO:0000313" key="3">
    <source>
        <dbReference type="Proteomes" id="UP000837857"/>
    </source>
</evidence>
<reference evidence="2" key="1">
    <citation type="submission" date="2022-03" db="EMBL/GenBank/DDBJ databases">
        <authorList>
            <person name="Martin H S."/>
        </authorList>
    </citation>
    <scope>NUCLEOTIDE SEQUENCE</scope>
</reference>
<sequence>MWRRGGLGESPALTPRPGASPGLLRRRYSVPETVMRKYRLAQLNSEDASRTSAETCSCCALPEPAPRLLRRDRELMRRSALLRRLHGRACRACCCGGCECSRATRSLDASQSELRPSSIARRSPASGRTSPKRLRLESPTPQERSSLSMDSPNNEQTQSRRASVPTLADSLLSADSDIDFRISRGTPETEEKKQQLKVNSTGDQKAKDMRSAGTSPMSSNNVNNSALKQRSEKAISSPLQRSAATSPIRNFTMSTQTPLPRRKSISNQLHQSQQQQHQRNKIQQTGTPPRTQQQAHELPRTQQLQQKQPRLMRHRVAPELAPRQHLVEGGGIRLRDTFTRRRSVSSQREAERLPRCGNGHGERLAAVRVGAESGAAGGASGSSSSSESGGSLLCPLAPAWLQARRRRRRANAAGAGRWAVTVAGSCAAALPADVEMRLRFPGAQQQPRATATHAAHAAHATHATHAAYAAHTAHAAQPAPRHGEPPSPPSSRRAQYLAGLLHDQVRSVNHIGGTLPKGKAVCKWKNSFIKETWGSGDVNLGVTNEDINEDEQSCAFNGVNDNWDEYID</sequence>
<evidence type="ECO:0000256" key="1">
    <source>
        <dbReference type="SAM" id="MobiDB-lite"/>
    </source>
</evidence>